<evidence type="ECO:0000313" key="1">
    <source>
        <dbReference type="EMBL" id="TMP42016.1"/>
    </source>
</evidence>
<evidence type="ECO:0000313" key="2">
    <source>
        <dbReference type="EMBL" id="TMP56298.1"/>
    </source>
</evidence>
<dbReference type="RefSeq" id="WP_138597323.1">
    <property type="nucleotide sequence ID" value="NZ_PNCK01000044.1"/>
</dbReference>
<organism evidence="2 4">
    <name type="scientific">Pseudoalteromonas citrea</name>
    <dbReference type="NCBI Taxonomy" id="43655"/>
    <lineage>
        <taxon>Bacteria</taxon>
        <taxon>Pseudomonadati</taxon>
        <taxon>Pseudomonadota</taxon>
        <taxon>Gammaproteobacteria</taxon>
        <taxon>Alteromonadales</taxon>
        <taxon>Pseudoalteromonadaceae</taxon>
        <taxon>Pseudoalteromonas</taxon>
    </lineage>
</organism>
<dbReference type="Proteomes" id="UP000307706">
    <property type="component" value="Unassembled WGS sequence"/>
</dbReference>
<reference evidence="3 4" key="2">
    <citation type="submission" date="2019-06" db="EMBL/GenBank/DDBJ databases">
        <title>Co-occurence of chitin degradation, pigmentation and bioactivity in marine Pseudoalteromonas.</title>
        <authorList>
            <person name="Sonnenschein E.C."/>
            <person name="Bech P.K."/>
        </authorList>
    </citation>
    <scope>NUCLEOTIDE SEQUENCE [LARGE SCALE GENOMIC DNA]</scope>
    <source>
        <strain evidence="4">S2231</strain>
        <strain evidence="3">S2233</strain>
    </source>
</reference>
<comment type="caution">
    <text evidence="2">The sequence shown here is derived from an EMBL/GenBank/DDBJ whole genome shotgun (WGS) entry which is preliminary data.</text>
</comment>
<dbReference type="AlphaFoldDB" id="A0A5S3XNJ9"/>
<dbReference type="EMBL" id="PNCK01000044">
    <property type="protein sequence ID" value="TMP42016.1"/>
    <property type="molecule type" value="Genomic_DNA"/>
</dbReference>
<evidence type="ECO:0000313" key="4">
    <source>
        <dbReference type="Proteomes" id="UP000307706"/>
    </source>
</evidence>
<dbReference type="Proteomes" id="UP000305730">
    <property type="component" value="Unassembled WGS sequence"/>
</dbReference>
<protein>
    <submittedName>
        <fullName evidence="2">Uncharacterized protein</fullName>
    </submittedName>
</protein>
<dbReference type="EMBL" id="PNCL01000086">
    <property type="protein sequence ID" value="TMP56298.1"/>
    <property type="molecule type" value="Genomic_DNA"/>
</dbReference>
<reference evidence="3 4" key="1">
    <citation type="submission" date="2017-12" db="EMBL/GenBank/DDBJ databases">
        <authorList>
            <person name="Paulsen S."/>
            <person name="Gram L.K."/>
        </authorList>
    </citation>
    <scope>NUCLEOTIDE SEQUENCE [LARGE SCALE GENOMIC DNA]</scope>
    <source>
        <strain evidence="2 4">S2231</strain>
        <strain evidence="1 3">S2233</strain>
    </source>
</reference>
<accession>A0A5S3XNJ9</accession>
<proteinExistence type="predicted"/>
<gene>
    <name evidence="2" type="ORF">CWB96_15400</name>
    <name evidence="1" type="ORF">CWB97_12780</name>
</gene>
<keyword evidence="3" id="KW-1185">Reference proteome</keyword>
<name>A0A5S3XNJ9_9GAMM</name>
<sequence>MNLLFSTVILAVGVTTSPIVNANCYGKLYGINAGRGDVGIVFSLDETTKQADIHSQALYSSAAMAYVESTNRLYYVSAPRPTEYQLDPSALNLTPEQLASLPIKGKKFKYSRLAYLDLNTNEHVQISRTKNMYRLAYDSTTNKLFGSSSNKLYEINLETHTTTLLGTMSGYTQSSEIWRGDMVFDQGQAYIITSSSVFELDISTLGLTKRSDHNLSQVTGATLDQHGKLIVSREKINDLGHINSSELYHVDIDRGNTCLIGEFPVRLNDLAIDTSALTTCSVDSQCVNRPSSDFVIANIDNARETQADDGYALNGHRMVGALNKLNNSDLFGAGGIANKLVQVKTDFSAYDSLSETRLTQMQADVLFVGGFKSAFSPAEVAQAHSWSSKPGNVTIIGGGANVQTLSFFAQWGYAITASTSNPNVVVNVIDSAVKSAIIDGPFGRVTQFNQGGSAQGYFSSMPSSGEVIAVNQQGKPVIVYDTATQDILLSDIDVLTNLGQVTSGNTVISDADKLLMNLFNFASNH</sequence>
<dbReference type="OrthoDB" id="5918553at2"/>
<dbReference type="SUPFAM" id="SSF63825">
    <property type="entry name" value="YWTD domain"/>
    <property type="match status" value="1"/>
</dbReference>
<reference evidence="2" key="3">
    <citation type="submission" date="2019-09" db="EMBL/GenBank/DDBJ databases">
        <title>Co-occurence of chitin degradation, pigmentation and bioactivity in marine Pseudoalteromonas.</title>
        <authorList>
            <person name="Sonnenschein E.C."/>
            <person name="Bech P.K."/>
        </authorList>
    </citation>
    <scope>NUCLEOTIDE SEQUENCE</scope>
    <source>
        <strain evidence="2">S2231</strain>
        <strain evidence="1">S2233</strain>
    </source>
</reference>
<evidence type="ECO:0000313" key="3">
    <source>
        <dbReference type="Proteomes" id="UP000305730"/>
    </source>
</evidence>